<dbReference type="FunFam" id="3.90.800.10:FF:000001">
    <property type="entry name" value="Glutamine--tRNA ligase"/>
    <property type="match status" value="1"/>
</dbReference>
<comment type="catalytic activity">
    <reaction evidence="8 9">
        <text>tRNA(Gln) + L-glutamine + ATP = L-glutaminyl-tRNA(Gln) + AMP + diphosphate</text>
        <dbReference type="Rhea" id="RHEA:20121"/>
        <dbReference type="Rhea" id="RHEA-COMP:9662"/>
        <dbReference type="Rhea" id="RHEA-COMP:9681"/>
        <dbReference type="ChEBI" id="CHEBI:30616"/>
        <dbReference type="ChEBI" id="CHEBI:33019"/>
        <dbReference type="ChEBI" id="CHEBI:58359"/>
        <dbReference type="ChEBI" id="CHEBI:78442"/>
        <dbReference type="ChEBI" id="CHEBI:78521"/>
        <dbReference type="ChEBI" id="CHEBI:456215"/>
        <dbReference type="EC" id="6.1.1.18"/>
    </reaction>
</comment>
<dbReference type="PRINTS" id="PR00987">
    <property type="entry name" value="TRNASYNTHGLU"/>
</dbReference>
<evidence type="ECO:0000256" key="5">
    <source>
        <dbReference type="ARBA" id="ARBA00022840"/>
    </source>
</evidence>
<dbReference type="InterPro" id="IPR004514">
    <property type="entry name" value="Gln-tRNA-synth"/>
</dbReference>
<keyword evidence="6 9" id="KW-0648">Protein biosynthesis</keyword>
<keyword evidence="3 9" id="KW-0436">Ligase</keyword>
<comment type="subunit">
    <text evidence="9">Monomer.</text>
</comment>
<sequence>MTENDAAPGTHFIKAIIEADLAANKNDGKVATRFPPEPNGYLHIGHAKSICLNFGMAETFRGTCNLRFDDTNPTKEDVEYVDAIMDDVRWLGFDWDDRLHYASDYFEQLYGFAVQLIEAGKAYVDDQSADEIRSNRGTLTQPGTDSPWRGRSIDENRDLFQRMRAGEFEDGSRVLRAKIDMAHPNLIMRDPTLYRIRKTDHHRTGDAWCIYPMYDFTHCLSDSLEGITHSLCTLEFENNRPLYDWVLDNVDAPCHPQQIEFARLNLNYSVLSKRKLIQLVEEGHVDGWDDPRMPTICGLRRRGFTPESIRGFCDRIGLAKRDSVVDVALLEFSIREDLNRRAPRVMGVLNPLKVVIENYPADQTDELDAVNNPEDPDAGVRKVPFSREIYIEHDDFMENPPKKFFRLAPGREVRLRYAFFITCTDVIKDATTGEVIELRCTYDPATRGGDAPDGRKVKATLHWVSAAHAVDAEVRLYDRLFDKANPDEKVDGKTYKDFINPKALEVLKGCKLEPCLADVGPGYFCQFERMGYFCVDAKDSAPGALVFNRTVTLRDAWAKLKKK</sequence>
<evidence type="ECO:0000256" key="7">
    <source>
        <dbReference type="ARBA" id="ARBA00023146"/>
    </source>
</evidence>
<dbReference type="NCBIfam" id="TIGR00440">
    <property type="entry name" value="glnS"/>
    <property type="match status" value="1"/>
</dbReference>
<dbReference type="GO" id="GO:0005829">
    <property type="term" value="C:cytosol"/>
    <property type="evidence" value="ECO:0007669"/>
    <property type="project" value="TreeGrafter"/>
</dbReference>
<organism evidence="14 15">
    <name type="scientific">Desulfosarcina ovata subsp. sediminis</name>
    <dbReference type="NCBI Taxonomy" id="885957"/>
    <lineage>
        <taxon>Bacteria</taxon>
        <taxon>Pseudomonadati</taxon>
        <taxon>Thermodesulfobacteriota</taxon>
        <taxon>Desulfobacteria</taxon>
        <taxon>Desulfobacterales</taxon>
        <taxon>Desulfosarcinaceae</taxon>
        <taxon>Desulfosarcina</taxon>
    </lineage>
</organism>
<comment type="subcellular location">
    <subcellularLocation>
        <location evidence="9">Cytoplasm</location>
    </subcellularLocation>
</comment>
<evidence type="ECO:0000256" key="6">
    <source>
        <dbReference type="ARBA" id="ARBA00022917"/>
    </source>
</evidence>
<keyword evidence="4 9" id="KW-0547">Nucleotide-binding</keyword>
<evidence type="ECO:0000259" key="12">
    <source>
        <dbReference type="Pfam" id="PF03950"/>
    </source>
</evidence>
<feature type="binding site" evidence="9">
    <location>
        <begin position="43"/>
        <end position="49"/>
    </location>
    <ligand>
        <name>ATP</name>
        <dbReference type="ChEBI" id="CHEBI:30616"/>
    </ligand>
</feature>
<dbReference type="InterPro" id="IPR011035">
    <property type="entry name" value="Ribosomal_bL25/Gln-tRNA_synth"/>
</dbReference>
<dbReference type="InterPro" id="IPR001412">
    <property type="entry name" value="aa-tRNA-synth_I_CS"/>
</dbReference>
<evidence type="ECO:0000313" key="15">
    <source>
        <dbReference type="Proteomes" id="UP000425960"/>
    </source>
</evidence>
<dbReference type="Gene3D" id="1.10.1160.10">
    <property type="entry name" value="Glutamyl-trna Synthetase, Domain 2"/>
    <property type="match status" value="1"/>
</dbReference>
<dbReference type="CDD" id="cd00807">
    <property type="entry name" value="GlnRS_core"/>
    <property type="match status" value="1"/>
</dbReference>
<protein>
    <recommendedName>
        <fullName evidence="9">Glutamine--tRNA ligase</fullName>
        <ecNumber evidence="9">6.1.1.18</ecNumber>
    </recommendedName>
    <alternativeName>
        <fullName evidence="9">Glutaminyl-tRNA synthetase</fullName>
        <shortName evidence="9">GlnRS</shortName>
    </alternativeName>
</protein>
<dbReference type="NCBIfam" id="NF011291">
    <property type="entry name" value="PRK14703.1"/>
    <property type="match status" value="1"/>
</dbReference>
<evidence type="ECO:0000256" key="8">
    <source>
        <dbReference type="ARBA" id="ARBA00048270"/>
    </source>
</evidence>
<dbReference type="Gene3D" id="3.90.800.10">
    <property type="entry name" value="Glutamyl-tRNA Synthetase, Domain 3"/>
    <property type="match status" value="1"/>
</dbReference>
<dbReference type="GO" id="GO:0005524">
    <property type="term" value="F:ATP binding"/>
    <property type="evidence" value="ECO:0007669"/>
    <property type="project" value="UniProtKB-UniRule"/>
</dbReference>
<dbReference type="GO" id="GO:0006425">
    <property type="term" value="P:glutaminyl-tRNA aminoacylation"/>
    <property type="evidence" value="ECO:0007669"/>
    <property type="project" value="UniProtKB-UniRule"/>
</dbReference>
<dbReference type="FunFam" id="2.40.240.10:FF:000001">
    <property type="entry name" value="Glutamine--tRNA ligase"/>
    <property type="match status" value="1"/>
</dbReference>
<evidence type="ECO:0000313" key="14">
    <source>
        <dbReference type="EMBL" id="BBO83577.1"/>
    </source>
</evidence>
<dbReference type="Proteomes" id="UP000425960">
    <property type="component" value="Chromosome"/>
</dbReference>
<dbReference type="InterPro" id="IPR014729">
    <property type="entry name" value="Rossmann-like_a/b/a_fold"/>
</dbReference>
<dbReference type="FunFam" id="1.10.1160.10:FF:000001">
    <property type="entry name" value="Glutamine--tRNA ligase"/>
    <property type="match status" value="1"/>
</dbReference>
<dbReference type="GO" id="GO:0004819">
    <property type="term" value="F:glutamine-tRNA ligase activity"/>
    <property type="evidence" value="ECO:0007669"/>
    <property type="project" value="UniProtKB-UniRule"/>
</dbReference>
<feature type="binding site" evidence="9">
    <location>
        <begin position="37"/>
        <end position="39"/>
    </location>
    <ligand>
        <name>ATP</name>
        <dbReference type="ChEBI" id="CHEBI:30616"/>
    </ligand>
</feature>
<evidence type="ECO:0000256" key="1">
    <source>
        <dbReference type="ARBA" id="ARBA00005594"/>
    </source>
</evidence>
<dbReference type="EMBL" id="AP021876">
    <property type="protein sequence ID" value="BBO83577.1"/>
    <property type="molecule type" value="Genomic_DNA"/>
</dbReference>
<dbReference type="Gene3D" id="2.40.240.10">
    <property type="entry name" value="Ribosomal Protein L25, Chain P"/>
    <property type="match status" value="2"/>
</dbReference>
<feature type="binding site" evidence="9">
    <location>
        <position position="69"/>
    </location>
    <ligand>
        <name>L-glutamine</name>
        <dbReference type="ChEBI" id="CHEBI:58359"/>
    </ligand>
</feature>
<proteinExistence type="inferred from homology"/>
<feature type="short sequence motif" description="'KMSKS' region" evidence="9">
    <location>
        <begin position="270"/>
        <end position="274"/>
    </location>
</feature>
<dbReference type="InterPro" id="IPR020058">
    <property type="entry name" value="Glu/Gln-tRNA-synth_Ib_cat-dom"/>
</dbReference>
<feature type="short sequence motif" description="'HIGH' region" evidence="9">
    <location>
        <begin position="36"/>
        <end position="46"/>
    </location>
</feature>
<dbReference type="RefSeq" id="WP_155323749.1">
    <property type="nucleotide sequence ID" value="NZ_AP021876.1"/>
</dbReference>
<dbReference type="InterPro" id="IPR020061">
    <property type="entry name" value="Glu_tRNA_lig_a-bdl"/>
</dbReference>
<comment type="caution">
    <text evidence="9">Lacks conserved residue(s) required for the propagation of feature annotation.</text>
</comment>
<dbReference type="EC" id="6.1.1.18" evidence="9"/>
<dbReference type="SUPFAM" id="SSF52374">
    <property type="entry name" value="Nucleotidylyl transferase"/>
    <property type="match status" value="1"/>
</dbReference>
<dbReference type="SUPFAM" id="SSF50715">
    <property type="entry name" value="Ribosomal protein L25-like"/>
    <property type="match status" value="1"/>
</dbReference>
<dbReference type="InterPro" id="IPR020056">
    <property type="entry name" value="Rbsml_bL25/Gln-tRNA_synth_N"/>
</dbReference>
<evidence type="ECO:0000256" key="9">
    <source>
        <dbReference type="HAMAP-Rule" id="MF_00126"/>
    </source>
</evidence>
<feature type="binding site" evidence="9">
    <location>
        <position position="233"/>
    </location>
    <ligand>
        <name>ATP</name>
        <dbReference type="ChEBI" id="CHEBI:30616"/>
    </ligand>
</feature>
<dbReference type="FunFam" id="3.40.50.620:FF:000037">
    <property type="entry name" value="Glutamine--tRNA ligase cytoplasmic"/>
    <property type="match status" value="1"/>
</dbReference>
<gene>
    <name evidence="9 14" type="primary">glnS</name>
    <name evidence="14" type="ORF">DSCO28_41430</name>
</gene>
<dbReference type="HAMAP" id="MF_00126">
    <property type="entry name" value="Gln_tRNA_synth"/>
    <property type="match status" value="1"/>
</dbReference>
<comment type="similarity">
    <text evidence="1 9 10">Belongs to the class-I aminoacyl-tRNA synthetase family.</text>
</comment>
<feature type="domain" description="tRNA synthetases class I (E and Q) anti-codon binding" evidence="13">
    <location>
        <begin position="460"/>
        <end position="536"/>
    </location>
</feature>
<evidence type="ECO:0000256" key="3">
    <source>
        <dbReference type="ARBA" id="ARBA00022598"/>
    </source>
</evidence>
<dbReference type="PROSITE" id="PS00178">
    <property type="entry name" value="AA_TRNA_LIGASE_I"/>
    <property type="match status" value="1"/>
</dbReference>
<dbReference type="Gene3D" id="3.40.50.620">
    <property type="entry name" value="HUPs"/>
    <property type="match status" value="1"/>
</dbReference>
<dbReference type="InterPro" id="IPR050132">
    <property type="entry name" value="Gln/Glu-tRNA_Ligase"/>
</dbReference>
<dbReference type="InterPro" id="IPR000924">
    <property type="entry name" value="Glu/Gln-tRNA-synth"/>
</dbReference>
<feature type="binding site" evidence="9">
    <location>
        <begin position="271"/>
        <end position="273"/>
    </location>
    <ligand>
        <name>ATP</name>
        <dbReference type="ChEBI" id="CHEBI:30616"/>
    </ligand>
</feature>
<dbReference type="InterPro" id="IPR049437">
    <property type="entry name" value="tRNA-synt_1c_C2"/>
</dbReference>
<dbReference type="AlphaFoldDB" id="A0A5K7ZTN0"/>
<keyword evidence="2 9" id="KW-0963">Cytoplasm</keyword>
<feature type="domain" description="Glutamyl/glutaminyl-tRNA synthetase class Ib anti-codon binding" evidence="12">
    <location>
        <begin position="342"/>
        <end position="443"/>
    </location>
</feature>
<reference evidence="14 15" key="1">
    <citation type="submission" date="2019-11" db="EMBL/GenBank/DDBJ databases">
        <title>Comparative genomics of hydrocarbon-degrading Desulfosarcina strains.</title>
        <authorList>
            <person name="Watanabe M."/>
            <person name="Kojima H."/>
            <person name="Fukui M."/>
        </authorList>
    </citation>
    <scope>NUCLEOTIDE SEQUENCE [LARGE SCALE GENOMIC DNA]</scope>
    <source>
        <strain evidence="14 15">28bB2T</strain>
    </source>
</reference>
<feature type="binding site" evidence="9">
    <location>
        <begin position="263"/>
        <end position="264"/>
    </location>
    <ligand>
        <name>ATP</name>
        <dbReference type="ChEBI" id="CHEBI:30616"/>
    </ligand>
</feature>
<evidence type="ECO:0000256" key="10">
    <source>
        <dbReference type="RuleBase" id="RU363037"/>
    </source>
</evidence>
<keyword evidence="7 9" id="KW-0030">Aminoacyl-tRNA synthetase</keyword>
<dbReference type="Pfam" id="PF20974">
    <property type="entry name" value="tRNA-synt_1c_C2"/>
    <property type="match status" value="1"/>
</dbReference>
<evidence type="ECO:0000259" key="11">
    <source>
        <dbReference type="Pfam" id="PF00749"/>
    </source>
</evidence>
<dbReference type="InterPro" id="IPR020059">
    <property type="entry name" value="Glu/Gln-tRNA-synth_Ib_codon-bd"/>
</dbReference>
<dbReference type="GO" id="GO:0006424">
    <property type="term" value="P:glutamyl-tRNA aminoacylation"/>
    <property type="evidence" value="ECO:0007669"/>
    <property type="project" value="UniProtKB-UniRule"/>
</dbReference>
<accession>A0A5K7ZTN0</accession>
<evidence type="ECO:0000256" key="2">
    <source>
        <dbReference type="ARBA" id="ARBA00022490"/>
    </source>
</evidence>
<dbReference type="Pfam" id="PF00749">
    <property type="entry name" value="tRNA-synt_1c"/>
    <property type="match status" value="1"/>
</dbReference>
<feature type="domain" description="Glutamyl/glutaminyl-tRNA synthetase class Ib catalytic" evidence="11">
    <location>
        <begin position="29"/>
        <end position="339"/>
    </location>
</feature>
<dbReference type="InterPro" id="IPR022861">
    <property type="entry name" value="Gln_tRNA_ligase_bac"/>
</dbReference>
<dbReference type="KEGG" id="dov:DSCO28_41430"/>
<dbReference type="PANTHER" id="PTHR43097:SF5">
    <property type="entry name" value="GLUTAMATE--TRNA LIGASE"/>
    <property type="match status" value="1"/>
</dbReference>
<dbReference type="PANTHER" id="PTHR43097">
    <property type="entry name" value="GLUTAMINE-TRNA LIGASE"/>
    <property type="match status" value="1"/>
</dbReference>
<evidence type="ECO:0000256" key="4">
    <source>
        <dbReference type="ARBA" id="ARBA00022741"/>
    </source>
</evidence>
<feature type="binding site" evidence="9">
    <location>
        <position position="214"/>
    </location>
    <ligand>
        <name>L-glutamine</name>
        <dbReference type="ChEBI" id="CHEBI:58359"/>
    </ligand>
</feature>
<keyword evidence="5 9" id="KW-0067">ATP-binding</keyword>
<dbReference type="Pfam" id="PF03950">
    <property type="entry name" value="tRNA-synt_1c_C"/>
    <property type="match status" value="1"/>
</dbReference>
<evidence type="ECO:0000259" key="13">
    <source>
        <dbReference type="Pfam" id="PF20974"/>
    </source>
</evidence>
<name>A0A5K7ZTN0_9BACT</name>